<proteinExistence type="predicted"/>
<dbReference type="Proteomes" id="UP000198897">
    <property type="component" value="Unassembled WGS sequence"/>
</dbReference>
<feature type="compositionally biased region" description="Basic and acidic residues" evidence="1">
    <location>
        <begin position="1"/>
        <end position="19"/>
    </location>
</feature>
<dbReference type="AlphaFoldDB" id="A0A1I2S1I2"/>
<protein>
    <recommendedName>
        <fullName evidence="5">Amino acid transporter</fullName>
    </recommendedName>
</protein>
<keyword evidence="2" id="KW-0812">Transmembrane</keyword>
<evidence type="ECO:0000256" key="1">
    <source>
        <dbReference type="SAM" id="MobiDB-lite"/>
    </source>
</evidence>
<dbReference type="EMBL" id="FOOG01000046">
    <property type="protein sequence ID" value="SFG46658.1"/>
    <property type="molecule type" value="Genomic_DNA"/>
</dbReference>
<evidence type="ECO:0000313" key="3">
    <source>
        <dbReference type="EMBL" id="SFG46658.1"/>
    </source>
</evidence>
<feature type="region of interest" description="Disordered" evidence="1">
    <location>
        <begin position="1"/>
        <end position="30"/>
    </location>
</feature>
<keyword evidence="2" id="KW-1133">Transmembrane helix</keyword>
<organism evidence="3 4">
    <name type="scientific">Halobacillus alkaliphilus</name>
    <dbReference type="NCBI Taxonomy" id="396056"/>
    <lineage>
        <taxon>Bacteria</taxon>
        <taxon>Bacillati</taxon>
        <taxon>Bacillota</taxon>
        <taxon>Bacilli</taxon>
        <taxon>Bacillales</taxon>
        <taxon>Bacillaceae</taxon>
        <taxon>Halobacillus</taxon>
    </lineage>
</organism>
<keyword evidence="2" id="KW-0472">Membrane</keyword>
<gene>
    <name evidence="3" type="ORF">SAMN05216353_1463</name>
</gene>
<sequence>MSSNNDDKPFNDAIEHQQKNEGYPKPSEGKLPLPIRLSGYFLFGGIVLMILLGLLGNILF</sequence>
<evidence type="ECO:0000256" key="2">
    <source>
        <dbReference type="SAM" id="Phobius"/>
    </source>
</evidence>
<feature type="transmembrane region" description="Helical" evidence="2">
    <location>
        <begin position="40"/>
        <end position="59"/>
    </location>
</feature>
<dbReference type="OrthoDB" id="2456645at2"/>
<reference evidence="4" key="1">
    <citation type="submission" date="2016-10" db="EMBL/GenBank/DDBJ databases">
        <authorList>
            <person name="Varghese N."/>
            <person name="Submissions S."/>
        </authorList>
    </citation>
    <scope>NUCLEOTIDE SEQUENCE [LARGE SCALE GENOMIC DNA]</scope>
    <source>
        <strain evidence="4">FP5</strain>
    </source>
</reference>
<name>A0A1I2S1I2_9BACI</name>
<evidence type="ECO:0000313" key="4">
    <source>
        <dbReference type="Proteomes" id="UP000198897"/>
    </source>
</evidence>
<evidence type="ECO:0008006" key="5">
    <source>
        <dbReference type="Google" id="ProtNLM"/>
    </source>
</evidence>
<accession>A0A1I2S1I2</accession>
<keyword evidence="4" id="KW-1185">Reference proteome</keyword>